<evidence type="ECO:0000313" key="2">
    <source>
        <dbReference type="Proteomes" id="UP000828390"/>
    </source>
</evidence>
<dbReference type="EMBL" id="JAIWYP010000002">
    <property type="protein sequence ID" value="KAH3860891.1"/>
    <property type="molecule type" value="Genomic_DNA"/>
</dbReference>
<keyword evidence="2" id="KW-1185">Reference proteome</keyword>
<protein>
    <submittedName>
        <fullName evidence="1">Uncharacterized protein</fullName>
    </submittedName>
</protein>
<dbReference type="AlphaFoldDB" id="A0A9D4LQD8"/>
<reference evidence="1" key="2">
    <citation type="submission" date="2020-11" db="EMBL/GenBank/DDBJ databases">
        <authorList>
            <person name="McCartney M.A."/>
            <person name="Auch B."/>
            <person name="Kono T."/>
            <person name="Mallez S."/>
            <person name="Becker A."/>
            <person name="Gohl D.M."/>
            <person name="Silverstein K.A.T."/>
            <person name="Koren S."/>
            <person name="Bechman K.B."/>
            <person name="Herman A."/>
            <person name="Abrahante J.E."/>
            <person name="Garbe J."/>
        </authorList>
    </citation>
    <scope>NUCLEOTIDE SEQUENCE</scope>
    <source>
        <strain evidence="1">Duluth1</strain>
        <tissue evidence="1">Whole animal</tissue>
    </source>
</reference>
<sequence length="157" mass="17767">MTFIKVNAVNIGTTTYICEKILQDKNLISLITTQKAAVNPCACAEYDMQRDAMFEKLGHCYEEWLYSDGVKQRCCYSMTGKLLPGYSDGGFVILDGIEHSINAIHDGCCNNNNQTLCKTFYNITQSDTCKLYQDQLSEPRSIPVCERRSTGEYRDDV</sequence>
<evidence type="ECO:0000313" key="1">
    <source>
        <dbReference type="EMBL" id="KAH3860891.1"/>
    </source>
</evidence>
<gene>
    <name evidence="1" type="ORF">DPMN_023814</name>
</gene>
<name>A0A9D4LQD8_DREPO</name>
<comment type="caution">
    <text evidence="1">The sequence shown here is derived from an EMBL/GenBank/DDBJ whole genome shotgun (WGS) entry which is preliminary data.</text>
</comment>
<accession>A0A9D4LQD8</accession>
<proteinExistence type="predicted"/>
<organism evidence="1 2">
    <name type="scientific">Dreissena polymorpha</name>
    <name type="common">Zebra mussel</name>
    <name type="synonym">Mytilus polymorpha</name>
    <dbReference type="NCBI Taxonomy" id="45954"/>
    <lineage>
        <taxon>Eukaryota</taxon>
        <taxon>Metazoa</taxon>
        <taxon>Spiralia</taxon>
        <taxon>Lophotrochozoa</taxon>
        <taxon>Mollusca</taxon>
        <taxon>Bivalvia</taxon>
        <taxon>Autobranchia</taxon>
        <taxon>Heteroconchia</taxon>
        <taxon>Euheterodonta</taxon>
        <taxon>Imparidentia</taxon>
        <taxon>Neoheterodontei</taxon>
        <taxon>Myida</taxon>
        <taxon>Dreissenoidea</taxon>
        <taxon>Dreissenidae</taxon>
        <taxon>Dreissena</taxon>
    </lineage>
</organism>
<reference evidence="1" key="1">
    <citation type="journal article" date="2019" name="bioRxiv">
        <title>The Genome of the Zebra Mussel, Dreissena polymorpha: A Resource for Invasive Species Research.</title>
        <authorList>
            <person name="McCartney M.A."/>
            <person name="Auch B."/>
            <person name="Kono T."/>
            <person name="Mallez S."/>
            <person name="Zhang Y."/>
            <person name="Obille A."/>
            <person name="Becker A."/>
            <person name="Abrahante J.E."/>
            <person name="Garbe J."/>
            <person name="Badalamenti J.P."/>
            <person name="Herman A."/>
            <person name="Mangelson H."/>
            <person name="Liachko I."/>
            <person name="Sullivan S."/>
            <person name="Sone E.D."/>
            <person name="Koren S."/>
            <person name="Silverstein K.A.T."/>
            <person name="Beckman K.B."/>
            <person name="Gohl D.M."/>
        </authorList>
    </citation>
    <scope>NUCLEOTIDE SEQUENCE</scope>
    <source>
        <strain evidence="1">Duluth1</strain>
        <tissue evidence="1">Whole animal</tissue>
    </source>
</reference>
<dbReference type="Proteomes" id="UP000828390">
    <property type="component" value="Unassembled WGS sequence"/>
</dbReference>